<dbReference type="EMBL" id="CP003929">
    <property type="protein sequence ID" value="AGB37394.1"/>
    <property type="molecule type" value="Genomic_DNA"/>
</dbReference>
<sequence>MSDSYLFDASSLVDIVLGTGGVDVDIDVLFDEHILDLTKYEAGNAVWKNGITHDNLSDDEIADAVELIDDLKYELEIEEAPGNGLEWTMRVAERNGLTFYDASYLAAAELNDLKLITEDGPLEDAAKEQDIPVGSISDLK</sequence>
<evidence type="ECO:0000256" key="1">
    <source>
        <dbReference type="ARBA" id="ARBA00022842"/>
    </source>
</evidence>
<dbReference type="InterPro" id="IPR029060">
    <property type="entry name" value="PIN-like_dom_sf"/>
</dbReference>
<dbReference type="HOGENOM" id="CLU_121774_5_0_2"/>
<evidence type="ECO:0000313" key="4">
    <source>
        <dbReference type="Proteomes" id="UP000010878"/>
    </source>
</evidence>
<dbReference type="PANTHER" id="PTHR35901:SF1">
    <property type="entry name" value="EXONUCLEASE VAPC9"/>
    <property type="match status" value="1"/>
</dbReference>
<dbReference type="InterPro" id="IPR051619">
    <property type="entry name" value="TypeII_TA_RNase_PINc/VapC"/>
</dbReference>
<dbReference type="Pfam" id="PF01850">
    <property type="entry name" value="PIN"/>
    <property type="match status" value="1"/>
</dbReference>
<dbReference type="GeneID" id="14404672"/>
<keyword evidence="4" id="KW-1185">Reference proteome</keyword>
<dbReference type="Gene3D" id="3.40.50.1010">
    <property type="entry name" value="5'-nuclease"/>
    <property type="match status" value="1"/>
</dbReference>
<dbReference type="InterPro" id="IPR044153">
    <property type="entry name" value="PIN_Pae0151-like"/>
</dbReference>
<dbReference type="OrthoDB" id="168412at2157"/>
<gene>
    <name evidence="3" type="ORF">Natoc_1588</name>
</gene>
<reference evidence="3 4" key="1">
    <citation type="submission" date="2012-11" db="EMBL/GenBank/DDBJ databases">
        <title>FINISHED of Natronococcus occultus SP4, DSM 3396.</title>
        <authorList>
            <consortium name="DOE Joint Genome Institute"/>
            <person name="Eisen J."/>
            <person name="Huntemann M."/>
            <person name="Wei C.-L."/>
            <person name="Han J."/>
            <person name="Detter J.C."/>
            <person name="Han C."/>
            <person name="Tapia R."/>
            <person name="Chen A."/>
            <person name="Kyrpides N."/>
            <person name="Mavromatis K."/>
            <person name="Markowitz V."/>
            <person name="Szeto E."/>
            <person name="Ivanova N."/>
            <person name="Mikhailova N."/>
            <person name="Ovchinnikova G."/>
            <person name="Pagani I."/>
            <person name="Pati A."/>
            <person name="Goodwin L."/>
            <person name="Nordberg H.P."/>
            <person name="Cantor M.N."/>
            <person name="Hua S.X."/>
            <person name="Woyke T."/>
            <person name="Eisen J."/>
            <person name="Klenk H.-P."/>
            <person name="Klenk H.-P."/>
        </authorList>
    </citation>
    <scope>NUCLEOTIDE SEQUENCE [LARGE SCALE GENOMIC DNA]</scope>
    <source>
        <strain evidence="3 4">SP4</strain>
    </source>
</reference>
<accession>L0JZ76</accession>
<dbReference type="RefSeq" id="WP_015320842.1">
    <property type="nucleotide sequence ID" value="NC_019974.1"/>
</dbReference>
<dbReference type="KEGG" id="nou:Natoc_1588"/>
<keyword evidence="1" id="KW-0460">Magnesium</keyword>
<dbReference type="STRING" id="694430.Natoc_1588"/>
<dbReference type="PANTHER" id="PTHR35901">
    <property type="entry name" value="RIBONUCLEASE VAPC3"/>
    <property type="match status" value="1"/>
</dbReference>
<feature type="domain" description="PIN" evidence="2">
    <location>
        <begin position="5"/>
        <end position="127"/>
    </location>
</feature>
<dbReference type="eggNOG" id="arCOG00729">
    <property type="taxonomic scope" value="Archaea"/>
</dbReference>
<evidence type="ECO:0000259" key="2">
    <source>
        <dbReference type="Pfam" id="PF01850"/>
    </source>
</evidence>
<name>L0JZ76_9EURY</name>
<dbReference type="InterPro" id="IPR002716">
    <property type="entry name" value="PIN_dom"/>
</dbReference>
<protein>
    <submittedName>
        <fullName evidence="3">Putative nucleic acid-binding protein, contains PIN domain</fullName>
    </submittedName>
</protein>
<evidence type="ECO:0000313" key="3">
    <source>
        <dbReference type="EMBL" id="AGB37394.1"/>
    </source>
</evidence>
<dbReference type="CDD" id="cd09873">
    <property type="entry name" value="PIN_Pae0151-like"/>
    <property type="match status" value="1"/>
</dbReference>
<proteinExistence type="predicted"/>
<dbReference type="Proteomes" id="UP000010878">
    <property type="component" value="Chromosome"/>
</dbReference>
<organism evidence="3 4">
    <name type="scientific">Natronococcus occultus SP4</name>
    <dbReference type="NCBI Taxonomy" id="694430"/>
    <lineage>
        <taxon>Archaea</taxon>
        <taxon>Methanobacteriati</taxon>
        <taxon>Methanobacteriota</taxon>
        <taxon>Stenosarchaea group</taxon>
        <taxon>Halobacteria</taxon>
        <taxon>Halobacteriales</taxon>
        <taxon>Natrialbaceae</taxon>
        <taxon>Natronococcus</taxon>
    </lineage>
</organism>
<dbReference type="SUPFAM" id="SSF88723">
    <property type="entry name" value="PIN domain-like"/>
    <property type="match status" value="1"/>
</dbReference>
<dbReference type="AlphaFoldDB" id="L0JZ76"/>